<feature type="region of interest" description="Disordered" evidence="1">
    <location>
        <begin position="311"/>
        <end position="333"/>
    </location>
</feature>
<reference evidence="3" key="1">
    <citation type="submission" date="2016-10" db="EMBL/GenBank/DDBJ databases">
        <authorList>
            <person name="Varghese N."/>
            <person name="Submissions S."/>
        </authorList>
    </citation>
    <scope>NUCLEOTIDE SEQUENCE [LARGE SCALE GENOMIC DNA]</scope>
    <source>
        <strain evidence="3">CGMCC 4.3530</strain>
    </source>
</reference>
<evidence type="ECO:0000256" key="1">
    <source>
        <dbReference type="SAM" id="MobiDB-lite"/>
    </source>
</evidence>
<feature type="non-terminal residue" evidence="2">
    <location>
        <position position="1"/>
    </location>
</feature>
<protein>
    <submittedName>
        <fullName evidence="2">Uncharacterized protein</fullName>
    </submittedName>
</protein>
<dbReference type="RefSeq" id="WP_218157695.1">
    <property type="nucleotide sequence ID" value="NZ_FNOK01000077.1"/>
</dbReference>
<proteinExistence type="predicted"/>
<evidence type="ECO:0000313" key="2">
    <source>
        <dbReference type="EMBL" id="SDZ46644.1"/>
    </source>
</evidence>
<organism evidence="2 3">
    <name type="scientific">Saccharopolyspora shandongensis</name>
    <dbReference type="NCBI Taxonomy" id="418495"/>
    <lineage>
        <taxon>Bacteria</taxon>
        <taxon>Bacillati</taxon>
        <taxon>Actinomycetota</taxon>
        <taxon>Actinomycetes</taxon>
        <taxon>Pseudonocardiales</taxon>
        <taxon>Pseudonocardiaceae</taxon>
        <taxon>Saccharopolyspora</taxon>
    </lineage>
</organism>
<dbReference type="AlphaFoldDB" id="A0A1H3T8T2"/>
<dbReference type="Proteomes" id="UP000199529">
    <property type="component" value="Unassembled WGS sequence"/>
</dbReference>
<sequence length="333" mass="36653">IKDLDGILNDYPYADPRWTLEYLAGSLPSHPTRGVRAGYVVTMYASCWYAVSGRIRTSSVLDSMIEGLEGVLPQLGDGTCAHAPDEHPETGFDAAGTAADGIRLRSPGGRACHAAWHDEDRLPVRNWLCPAFLRGLAETALGELRQGRETLFGSRDTARLDAEFLRPDGRIDIGSLTALIEDNQFDEHRDVQEAGLWAARRYAALAADADPVERTVPLLIATWCVEIVEMPYGVAKDIRDILSTVDADPTEDQCAHGDAHPTENRDLQQHLNHLYAPAEFAEPADVSAPDAWLCPRHLAIAARHAIEEINEKFEDEDEYAAEDEDDPETTSAD</sequence>
<accession>A0A1H3T8T2</accession>
<keyword evidence="3" id="KW-1185">Reference proteome</keyword>
<dbReference type="EMBL" id="FNOK01000077">
    <property type="protein sequence ID" value="SDZ46644.1"/>
    <property type="molecule type" value="Genomic_DNA"/>
</dbReference>
<evidence type="ECO:0000313" key="3">
    <source>
        <dbReference type="Proteomes" id="UP000199529"/>
    </source>
</evidence>
<feature type="compositionally biased region" description="Acidic residues" evidence="1">
    <location>
        <begin position="313"/>
        <end position="333"/>
    </location>
</feature>
<name>A0A1H3T8T2_9PSEU</name>
<gene>
    <name evidence="2" type="ORF">SAMN05216215_10771</name>
</gene>